<comment type="catalytic activity">
    <reaction evidence="4">
        <text>N-terminal L-arginyl-[protein] + L-leucyl-tRNA(Leu) = N-terminal L-leucyl-L-arginyl-[protein] + tRNA(Leu) + H(+)</text>
        <dbReference type="Rhea" id="RHEA:50416"/>
        <dbReference type="Rhea" id="RHEA-COMP:9613"/>
        <dbReference type="Rhea" id="RHEA-COMP:9622"/>
        <dbReference type="Rhea" id="RHEA-COMP:12672"/>
        <dbReference type="Rhea" id="RHEA-COMP:12673"/>
        <dbReference type="ChEBI" id="CHEBI:15378"/>
        <dbReference type="ChEBI" id="CHEBI:64719"/>
        <dbReference type="ChEBI" id="CHEBI:78442"/>
        <dbReference type="ChEBI" id="CHEBI:78494"/>
        <dbReference type="ChEBI" id="CHEBI:133044"/>
        <dbReference type="EC" id="2.3.2.6"/>
    </reaction>
</comment>
<dbReference type="PANTHER" id="PTHR30098">
    <property type="entry name" value="LEUCYL/PHENYLALANYL-TRNA--PROTEIN TRANSFERASE"/>
    <property type="match status" value="1"/>
</dbReference>
<dbReference type="EMBL" id="JBHRUV010000022">
    <property type="protein sequence ID" value="MFC3265858.1"/>
    <property type="molecule type" value="Genomic_DNA"/>
</dbReference>
<comment type="caution">
    <text evidence="5">The sequence shown here is derived from an EMBL/GenBank/DDBJ whole genome shotgun (WGS) entry which is preliminary data.</text>
</comment>
<accession>A0ABV7LDY8</accession>
<protein>
    <recommendedName>
        <fullName evidence="4">Leucyl/phenylalanyl-tRNA--protein transferase</fullName>
        <ecNumber evidence="4">2.3.2.6</ecNumber>
    </recommendedName>
    <alternativeName>
        <fullName evidence="4">L/F-transferase</fullName>
    </alternativeName>
    <alternativeName>
        <fullName evidence="4">Leucyltransferase</fullName>
    </alternativeName>
    <alternativeName>
        <fullName evidence="4">Phenyalanyltransferase</fullName>
    </alternativeName>
</protein>
<dbReference type="RefSeq" id="WP_376830551.1">
    <property type="nucleotide sequence ID" value="NZ_JBHLWR010000006.1"/>
</dbReference>
<name>A0ABV7LDY8_9HYPH</name>
<dbReference type="Proteomes" id="UP001595536">
    <property type="component" value="Unassembled WGS sequence"/>
</dbReference>
<comment type="similarity">
    <text evidence="4">Belongs to the L/F-transferase family.</text>
</comment>
<proteinExistence type="inferred from homology"/>
<comment type="function">
    <text evidence="4">Functions in the N-end rule pathway of protein degradation where it conjugates Leu, Phe and, less efficiently, Met from aminoacyl-tRNAs to the N-termini of proteins containing an N-terminal arginine or lysine.</text>
</comment>
<dbReference type="Gene3D" id="3.30.70.3550">
    <property type="entry name" value="Leucyl/phenylalanyl-tRNA-protein transferase, N-terminal domain"/>
    <property type="match status" value="1"/>
</dbReference>
<dbReference type="Gene3D" id="3.40.630.70">
    <property type="entry name" value="Leucyl/phenylalanyl-tRNA-protein transferase, C-terminal domain"/>
    <property type="match status" value="1"/>
</dbReference>
<keyword evidence="6" id="KW-1185">Reference proteome</keyword>
<evidence type="ECO:0000313" key="5">
    <source>
        <dbReference type="EMBL" id="MFC3265858.1"/>
    </source>
</evidence>
<keyword evidence="3 4" id="KW-0012">Acyltransferase</keyword>
<reference evidence="6" key="1">
    <citation type="journal article" date="2019" name="Int. J. Syst. Evol. Microbiol.">
        <title>The Global Catalogue of Microorganisms (GCM) 10K type strain sequencing project: providing services to taxonomists for standard genome sequencing and annotation.</title>
        <authorList>
            <consortium name="The Broad Institute Genomics Platform"/>
            <consortium name="The Broad Institute Genome Sequencing Center for Infectious Disease"/>
            <person name="Wu L."/>
            <person name="Ma J."/>
        </authorList>
    </citation>
    <scope>NUCLEOTIDE SEQUENCE [LARGE SCALE GENOMIC DNA]</scope>
    <source>
        <strain evidence="6">CCM 7941</strain>
    </source>
</reference>
<keyword evidence="2 4" id="KW-0808">Transferase</keyword>
<dbReference type="NCBIfam" id="TIGR00667">
    <property type="entry name" value="aat"/>
    <property type="match status" value="1"/>
</dbReference>
<comment type="catalytic activity">
    <reaction evidence="4">
        <text>L-phenylalanyl-tRNA(Phe) + an N-terminal L-alpha-aminoacyl-[protein] = an N-terminal L-phenylalanyl-L-alpha-aminoacyl-[protein] + tRNA(Phe)</text>
        <dbReference type="Rhea" id="RHEA:43632"/>
        <dbReference type="Rhea" id="RHEA-COMP:9668"/>
        <dbReference type="Rhea" id="RHEA-COMP:9699"/>
        <dbReference type="Rhea" id="RHEA-COMP:10636"/>
        <dbReference type="Rhea" id="RHEA-COMP:10637"/>
        <dbReference type="ChEBI" id="CHEBI:78442"/>
        <dbReference type="ChEBI" id="CHEBI:78531"/>
        <dbReference type="ChEBI" id="CHEBI:78597"/>
        <dbReference type="ChEBI" id="CHEBI:83561"/>
        <dbReference type="EC" id="2.3.2.6"/>
    </reaction>
</comment>
<dbReference type="HAMAP" id="MF_00688">
    <property type="entry name" value="Leu_Phe_trans"/>
    <property type="match status" value="1"/>
</dbReference>
<dbReference type="InterPro" id="IPR042203">
    <property type="entry name" value="Leu/Phe-tRNA_Trfase_C"/>
</dbReference>
<dbReference type="Pfam" id="PF03588">
    <property type="entry name" value="Leu_Phe_trans"/>
    <property type="match status" value="1"/>
</dbReference>
<dbReference type="GO" id="GO:0008914">
    <property type="term" value="F:leucyl-tRNA--protein transferase activity"/>
    <property type="evidence" value="ECO:0007669"/>
    <property type="project" value="UniProtKB-EC"/>
</dbReference>
<evidence type="ECO:0000256" key="4">
    <source>
        <dbReference type="HAMAP-Rule" id="MF_00688"/>
    </source>
</evidence>
<evidence type="ECO:0000256" key="3">
    <source>
        <dbReference type="ARBA" id="ARBA00023315"/>
    </source>
</evidence>
<comment type="catalytic activity">
    <reaction evidence="4">
        <text>N-terminal L-lysyl-[protein] + L-leucyl-tRNA(Leu) = N-terminal L-leucyl-L-lysyl-[protein] + tRNA(Leu) + H(+)</text>
        <dbReference type="Rhea" id="RHEA:12340"/>
        <dbReference type="Rhea" id="RHEA-COMP:9613"/>
        <dbReference type="Rhea" id="RHEA-COMP:9622"/>
        <dbReference type="Rhea" id="RHEA-COMP:12670"/>
        <dbReference type="Rhea" id="RHEA-COMP:12671"/>
        <dbReference type="ChEBI" id="CHEBI:15378"/>
        <dbReference type="ChEBI" id="CHEBI:65249"/>
        <dbReference type="ChEBI" id="CHEBI:78442"/>
        <dbReference type="ChEBI" id="CHEBI:78494"/>
        <dbReference type="ChEBI" id="CHEBI:133043"/>
        <dbReference type="EC" id="2.3.2.6"/>
    </reaction>
</comment>
<dbReference type="InterPro" id="IPR016181">
    <property type="entry name" value="Acyl_CoA_acyltransferase"/>
</dbReference>
<organism evidence="5 6">
    <name type="scientific">Camelimonas abortus</name>
    <dbReference type="NCBI Taxonomy" id="1017184"/>
    <lineage>
        <taxon>Bacteria</taxon>
        <taxon>Pseudomonadati</taxon>
        <taxon>Pseudomonadota</taxon>
        <taxon>Alphaproteobacteria</taxon>
        <taxon>Hyphomicrobiales</taxon>
        <taxon>Chelatococcaceae</taxon>
        <taxon>Camelimonas</taxon>
    </lineage>
</organism>
<comment type="subcellular location">
    <subcellularLocation>
        <location evidence="4">Cytoplasm</location>
    </subcellularLocation>
</comment>
<evidence type="ECO:0000256" key="2">
    <source>
        <dbReference type="ARBA" id="ARBA00022679"/>
    </source>
</evidence>
<keyword evidence="1 4" id="KW-0963">Cytoplasm</keyword>
<dbReference type="PANTHER" id="PTHR30098:SF2">
    <property type="entry name" value="LEUCYL_PHENYLALANYL-TRNA--PROTEIN TRANSFERASE"/>
    <property type="match status" value="1"/>
</dbReference>
<evidence type="ECO:0000256" key="1">
    <source>
        <dbReference type="ARBA" id="ARBA00022490"/>
    </source>
</evidence>
<evidence type="ECO:0000313" key="6">
    <source>
        <dbReference type="Proteomes" id="UP001595536"/>
    </source>
</evidence>
<gene>
    <name evidence="4 5" type="primary">aat</name>
    <name evidence="5" type="ORF">ACFOEX_05750</name>
</gene>
<dbReference type="InterPro" id="IPR004616">
    <property type="entry name" value="Leu/Phe-tRNA_Trfase"/>
</dbReference>
<dbReference type="InterPro" id="IPR042221">
    <property type="entry name" value="Leu/Phe-tRNA_Trfase_N"/>
</dbReference>
<dbReference type="SUPFAM" id="SSF55729">
    <property type="entry name" value="Acyl-CoA N-acyltransferases (Nat)"/>
    <property type="match status" value="1"/>
</dbReference>
<sequence>MAGAGAVLTPDILLAAYAAGIFPMSDGAGSSGLYWVEPDLRGVFPLDGLRLPRRLARTVAADVFEVRVDSDFDAVIDGCAAPGPDRETTWINGEIRRLYGELFAMGACHTVECWRDGRLAGGLYGVRLGGAFFGESMFHRERDASKVALVHLWARLVAGGFTLLDTQFITPHLASLGAVEIPRAEYRRRLQAALAVSARWDALPPAVSGREAVAIVRAHLARAGAGD</sequence>
<dbReference type="EC" id="2.3.2.6" evidence="4"/>